<sequence length="750" mass="82828">MGYKVCIIGAGPSGLVAAKHLLHYVPKGSFDVTIYEEKNRIGGLWPLEKDDDKGLIHPHMLANQSKHTVQFSDLAWERDEPEFPRAWQVGRYLQRYYDRYCKPAKLHLGMRIVSVMPSSTGSAWTVRTLARDGSLADHAFDRLLVASGYFGDPGISFERVGKAEVPMIHSSKYRDLASLLSPKSGAGAKGGKIVVVGGQMSGVEIASTIATHLSDAIHAPCPPQIENPERYTVHHLTQRPTWVLPLYTSPEPTLKAPPFIPLDLSSNNLANRSQPLVNSQGHISTDRARAVHTSLQNTLGTDQSIFSPSVAISDAAKDDPPYVAVSDYYMEFVRSGLITVSRGKFEYLCGRDVRISSAEVDEITDVAAVVLATGFPALPSIAWMPPTLLEALSVSDDQNSPIALAFHGTHHPSVPGLGFVGFYRAPYWGVMEMQARFLSVLWAAGGPASPSLPPFMAAALKADTSIERAISLRGDPRASQFPMGDYPWLMQEFAAALGLKRYPQAGKIPTLPSSGKEMDILTPARYPFEILNAEQETEIVSSLVQTGSTAWEALTAGKFMARAVFRSLAGRWKLEREIVSALPSHPSGHFSGTADFFLREATREGRDIEYDTLHRAGEHQGLEYLYVEDGQFRASNGLTFSAKRRYIWRYDERKDKLSVWFVKVNKPKMADYLFHEVLFKVPAADDEGGKGSGSGSERGLCARADHLCEQDFYDVDYAFNFQAVNLKDWLLGYRVKGPKKDYTIAGVYTR</sequence>
<evidence type="ECO:0000259" key="6">
    <source>
        <dbReference type="Pfam" id="PF19834"/>
    </source>
</evidence>
<dbReference type="InterPro" id="IPR000960">
    <property type="entry name" value="Flavin_mOase"/>
</dbReference>
<evidence type="ECO:0000313" key="8">
    <source>
        <dbReference type="Proteomes" id="UP001301769"/>
    </source>
</evidence>
<keyword evidence="8" id="KW-1185">Reference proteome</keyword>
<dbReference type="InterPro" id="IPR020946">
    <property type="entry name" value="Flavin_mOase-like"/>
</dbReference>
<evidence type="ECO:0000256" key="4">
    <source>
        <dbReference type="ARBA" id="ARBA00022857"/>
    </source>
</evidence>
<reference evidence="7" key="2">
    <citation type="submission" date="2023-05" db="EMBL/GenBank/DDBJ databases">
        <authorList>
            <consortium name="Lawrence Berkeley National Laboratory"/>
            <person name="Steindorff A."/>
            <person name="Hensen N."/>
            <person name="Bonometti L."/>
            <person name="Westerberg I."/>
            <person name="Brannstrom I.O."/>
            <person name="Guillou S."/>
            <person name="Cros-Aarteil S."/>
            <person name="Calhoun S."/>
            <person name="Haridas S."/>
            <person name="Kuo A."/>
            <person name="Mondo S."/>
            <person name="Pangilinan J."/>
            <person name="Riley R."/>
            <person name="Labutti K."/>
            <person name="Andreopoulos B."/>
            <person name="Lipzen A."/>
            <person name="Chen C."/>
            <person name="Yanf M."/>
            <person name="Daum C."/>
            <person name="Ng V."/>
            <person name="Clum A."/>
            <person name="Ohm R."/>
            <person name="Martin F."/>
            <person name="Silar P."/>
            <person name="Natvig D."/>
            <person name="Lalanne C."/>
            <person name="Gautier V."/>
            <person name="Ament-Velasquez S.L."/>
            <person name="Kruys A."/>
            <person name="Hutchinson M.I."/>
            <person name="Powell A.J."/>
            <person name="Barry K."/>
            <person name="Miller A.N."/>
            <person name="Grigoriev I.V."/>
            <person name="Debuchy R."/>
            <person name="Gladieux P."/>
            <person name="Thoren M.H."/>
            <person name="Johannesson H."/>
        </authorList>
    </citation>
    <scope>NUCLEOTIDE SEQUENCE</scope>
    <source>
        <strain evidence="7">PSN293</strain>
    </source>
</reference>
<reference evidence="7" key="1">
    <citation type="journal article" date="2023" name="Mol. Phylogenet. Evol.">
        <title>Genome-scale phylogeny and comparative genomics of the fungal order Sordariales.</title>
        <authorList>
            <person name="Hensen N."/>
            <person name="Bonometti L."/>
            <person name="Westerberg I."/>
            <person name="Brannstrom I.O."/>
            <person name="Guillou S."/>
            <person name="Cros-Aarteil S."/>
            <person name="Calhoun S."/>
            <person name="Haridas S."/>
            <person name="Kuo A."/>
            <person name="Mondo S."/>
            <person name="Pangilinan J."/>
            <person name="Riley R."/>
            <person name="LaButti K."/>
            <person name="Andreopoulos B."/>
            <person name="Lipzen A."/>
            <person name="Chen C."/>
            <person name="Yan M."/>
            <person name="Daum C."/>
            <person name="Ng V."/>
            <person name="Clum A."/>
            <person name="Steindorff A."/>
            <person name="Ohm R.A."/>
            <person name="Martin F."/>
            <person name="Silar P."/>
            <person name="Natvig D.O."/>
            <person name="Lalanne C."/>
            <person name="Gautier V."/>
            <person name="Ament-Velasquez S.L."/>
            <person name="Kruys A."/>
            <person name="Hutchinson M.I."/>
            <person name="Powell A.J."/>
            <person name="Barry K."/>
            <person name="Miller A.N."/>
            <person name="Grigoriev I.V."/>
            <person name="Debuchy R."/>
            <person name="Gladieux P."/>
            <person name="Hiltunen Thoren M."/>
            <person name="Johannesson H."/>
        </authorList>
    </citation>
    <scope>NUCLEOTIDE SEQUENCE</scope>
    <source>
        <strain evidence="7">PSN293</strain>
    </source>
</reference>
<dbReference type="InterPro" id="IPR045632">
    <property type="entry name" value="DUF6314"/>
</dbReference>
<dbReference type="GO" id="GO:0050660">
    <property type="term" value="F:flavin adenine dinucleotide binding"/>
    <property type="evidence" value="ECO:0007669"/>
    <property type="project" value="InterPro"/>
</dbReference>
<dbReference type="Gene3D" id="3.50.50.60">
    <property type="entry name" value="FAD/NAD(P)-binding domain"/>
    <property type="match status" value="1"/>
</dbReference>
<dbReference type="EMBL" id="MU858088">
    <property type="protein sequence ID" value="KAK4214813.1"/>
    <property type="molecule type" value="Genomic_DNA"/>
</dbReference>
<feature type="domain" description="DUF6314" evidence="6">
    <location>
        <begin position="568"/>
        <end position="750"/>
    </location>
</feature>
<dbReference type="PRINTS" id="PR00370">
    <property type="entry name" value="FMOXYGENASE"/>
</dbReference>
<dbReference type="GO" id="GO:0050661">
    <property type="term" value="F:NADP binding"/>
    <property type="evidence" value="ECO:0007669"/>
    <property type="project" value="InterPro"/>
</dbReference>
<name>A0AAN6YA24_9PEZI</name>
<accession>A0AAN6YA24</accession>
<evidence type="ECO:0000256" key="3">
    <source>
        <dbReference type="ARBA" id="ARBA00022827"/>
    </source>
</evidence>
<dbReference type="Pfam" id="PF00743">
    <property type="entry name" value="FMO-like"/>
    <property type="match status" value="1"/>
</dbReference>
<keyword evidence="5" id="KW-0560">Oxidoreductase</keyword>
<evidence type="ECO:0000256" key="2">
    <source>
        <dbReference type="ARBA" id="ARBA00022630"/>
    </source>
</evidence>
<evidence type="ECO:0000256" key="5">
    <source>
        <dbReference type="ARBA" id="ARBA00023002"/>
    </source>
</evidence>
<dbReference type="InterPro" id="IPR036188">
    <property type="entry name" value="FAD/NAD-bd_sf"/>
</dbReference>
<dbReference type="InterPro" id="IPR050346">
    <property type="entry name" value="FMO-like"/>
</dbReference>
<comment type="caution">
    <text evidence="7">The sequence shown here is derived from an EMBL/GenBank/DDBJ whole genome shotgun (WGS) entry which is preliminary data.</text>
</comment>
<evidence type="ECO:0000313" key="7">
    <source>
        <dbReference type="EMBL" id="KAK4214813.1"/>
    </source>
</evidence>
<dbReference type="AlphaFoldDB" id="A0AAN6YA24"/>
<dbReference type="Pfam" id="PF19834">
    <property type="entry name" value="DUF6314"/>
    <property type="match status" value="1"/>
</dbReference>
<keyword evidence="3" id="KW-0274">FAD</keyword>
<dbReference type="Proteomes" id="UP001301769">
    <property type="component" value="Unassembled WGS sequence"/>
</dbReference>
<comment type="similarity">
    <text evidence="1">Belongs to the FMO family.</text>
</comment>
<organism evidence="7 8">
    <name type="scientific">Rhypophila decipiens</name>
    <dbReference type="NCBI Taxonomy" id="261697"/>
    <lineage>
        <taxon>Eukaryota</taxon>
        <taxon>Fungi</taxon>
        <taxon>Dikarya</taxon>
        <taxon>Ascomycota</taxon>
        <taxon>Pezizomycotina</taxon>
        <taxon>Sordariomycetes</taxon>
        <taxon>Sordariomycetidae</taxon>
        <taxon>Sordariales</taxon>
        <taxon>Naviculisporaceae</taxon>
        <taxon>Rhypophila</taxon>
    </lineage>
</organism>
<evidence type="ECO:0000256" key="1">
    <source>
        <dbReference type="ARBA" id="ARBA00009183"/>
    </source>
</evidence>
<dbReference type="PANTHER" id="PTHR23023">
    <property type="entry name" value="DIMETHYLANILINE MONOOXYGENASE"/>
    <property type="match status" value="1"/>
</dbReference>
<keyword evidence="2" id="KW-0285">Flavoprotein</keyword>
<dbReference type="SUPFAM" id="SSF51905">
    <property type="entry name" value="FAD/NAD(P)-binding domain"/>
    <property type="match status" value="1"/>
</dbReference>
<gene>
    <name evidence="7" type="ORF">QBC37DRAFT_143206</name>
</gene>
<keyword evidence="4" id="KW-0521">NADP</keyword>
<dbReference type="GO" id="GO:0004499">
    <property type="term" value="F:N,N-dimethylaniline monooxygenase activity"/>
    <property type="evidence" value="ECO:0007669"/>
    <property type="project" value="InterPro"/>
</dbReference>
<protein>
    <recommendedName>
        <fullName evidence="6">DUF6314 domain-containing protein</fullName>
    </recommendedName>
</protein>
<proteinExistence type="inferred from homology"/>